<feature type="non-terminal residue" evidence="2">
    <location>
        <position position="22"/>
    </location>
</feature>
<reference evidence="2 3" key="1">
    <citation type="journal article" date="2018" name="Front. Plant Sci.">
        <title>Red Clover (Trifolium pratense) and Zigzag Clover (T. medium) - A Picture of Genomic Similarities and Differences.</title>
        <authorList>
            <person name="Dluhosova J."/>
            <person name="Istvanek J."/>
            <person name="Nedelnik J."/>
            <person name="Repkova J."/>
        </authorList>
    </citation>
    <scope>NUCLEOTIDE SEQUENCE [LARGE SCALE GENOMIC DNA]</scope>
    <source>
        <strain evidence="3">cv. 10/8</strain>
        <tissue evidence="2">Leaf</tissue>
    </source>
</reference>
<name>A0A392UFR1_9FABA</name>
<dbReference type="EMBL" id="LXQA010797847">
    <property type="protein sequence ID" value="MCI71524.1"/>
    <property type="molecule type" value="Genomic_DNA"/>
</dbReference>
<sequence length="22" mass="2547">MTITLLESDEEDEEDTVNKAYT</sequence>
<protein>
    <submittedName>
        <fullName evidence="2">Uncharacterized protein</fullName>
    </submittedName>
</protein>
<evidence type="ECO:0000256" key="1">
    <source>
        <dbReference type="SAM" id="MobiDB-lite"/>
    </source>
</evidence>
<organism evidence="2 3">
    <name type="scientific">Trifolium medium</name>
    <dbReference type="NCBI Taxonomy" id="97028"/>
    <lineage>
        <taxon>Eukaryota</taxon>
        <taxon>Viridiplantae</taxon>
        <taxon>Streptophyta</taxon>
        <taxon>Embryophyta</taxon>
        <taxon>Tracheophyta</taxon>
        <taxon>Spermatophyta</taxon>
        <taxon>Magnoliopsida</taxon>
        <taxon>eudicotyledons</taxon>
        <taxon>Gunneridae</taxon>
        <taxon>Pentapetalae</taxon>
        <taxon>rosids</taxon>
        <taxon>fabids</taxon>
        <taxon>Fabales</taxon>
        <taxon>Fabaceae</taxon>
        <taxon>Papilionoideae</taxon>
        <taxon>50 kb inversion clade</taxon>
        <taxon>NPAAA clade</taxon>
        <taxon>Hologalegina</taxon>
        <taxon>IRL clade</taxon>
        <taxon>Trifolieae</taxon>
        <taxon>Trifolium</taxon>
    </lineage>
</organism>
<evidence type="ECO:0000313" key="3">
    <source>
        <dbReference type="Proteomes" id="UP000265520"/>
    </source>
</evidence>
<evidence type="ECO:0000313" key="2">
    <source>
        <dbReference type="EMBL" id="MCI71524.1"/>
    </source>
</evidence>
<proteinExistence type="predicted"/>
<dbReference type="AlphaFoldDB" id="A0A392UFR1"/>
<comment type="caution">
    <text evidence="2">The sequence shown here is derived from an EMBL/GenBank/DDBJ whole genome shotgun (WGS) entry which is preliminary data.</text>
</comment>
<keyword evidence="3" id="KW-1185">Reference proteome</keyword>
<dbReference type="Proteomes" id="UP000265520">
    <property type="component" value="Unassembled WGS sequence"/>
</dbReference>
<accession>A0A392UFR1</accession>
<feature type="region of interest" description="Disordered" evidence="1">
    <location>
        <begin position="1"/>
        <end position="22"/>
    </location>
</feature>